<reference evidence="9" key="1">
    <citation type="submission" date="2023-07" db="EMBL/GenBank/DDBJ databases">
        <title>Chromosome-level genome assembly of Artemia franciscana.</title>
        <authorList>
            <person name="Jo E."/>
        </authorList>
    </citation>
    <scope>NUCLEOTIDE SEQUENCE</scope>
    <source>
        <tissue evidence="9">Whole body</tissue>
    </source>
</reference>
<keyword evidence="3" id="KW-0678">Repressor</keyword>
<dbReference type="Pfam" id="PF04858">
    <property type="entry name" value="TH1"/>
    <property type="match status" value="1"/>
</dbReference>
<evidence type="ECO:0000313" key="10">
    <source>
        <dbReference type="Proteomes" id="UP001187531"/>
    </source>
</evidence>
<dbReference type="Proteomes" id="UP001187531">
    <property type="component" value="Unassembled WGS sequence"/>
</dbReference>
<evidence type="ECO:0000256" key="6">
    <source>
        <dbReference type="ARBA" id="ARBA00023242"/>
    </source>
</evidence>
<dbReference type="GO" id="GO:0034244">
    <property type="term" value="P:negative regulation of transcription elongation by RNA polymerase II"/>
    <property type="evidence" value="ECO:0007669"/>
    <property type="project" value="TreeGrafter"/>
</dbReference>
<dbReference type="GO" id="GO:0032021">
    <property type="term" value="C:NELF complex"/>
    <property type="evidence" value="ECO:0007669"/>
    <property type="project" value="TreeGrafter"/>
</dbReference>
<protein>
    <recommendedName>
        <fullName evidence="11">Reverse transcriptase domain-containing protein</fullName>
    </recommendedName>
</protein>
<evidence type="ECO:0008006" key="11">
    <source>
        <dbReference type="Google" id="ProtNLM"/>
    </source>
</evidence>
<accession>A0AA88LEU3</accession>
<keyword evidence="7" id="KW-1133">Transmembrane helix</keyword>
<comment type="caution">
    <text evidence="9">The sequence shown here is derived from an EMBL/GenBank/DDBJ whole genome shotgun (WGS) entry which is preliminary data.</text>
</comment>
<evidence type="ECO:0000256" key="7">
    <source>
        <dbReference type="SAM" id="Phobius"/>
    </source>
</evidence>
<keyword evidence="7" id="KW-0472">Membrane</keyword>
<keyword evidence="8" id="KW-0732">Signal</keyword>
<dbReference type="InterPro" id="IPR006942">
    <property type="entry name" value="TH1"/>
</dbReference>
<evidence type="ECO:0000313" key="9">
    <source>
        <dbReference type="EMBL" id="KAK2722081.1"/>
    </source>
</evidence>
<gene>
    <name evidence="9" type="ORF">QYM36_002583</name>
</gene>
<proteinExistence type="inferred from homology"/>
<evidence type="ECO:0000256" key="8">
    <source>
        <dbReference type="SAM" id="SignalP"/>
    </source>
</evidence>
<name>A0AA88LEU3_ARTSF</name>
<feature type="signal peptide" evidence="8">
    <location>
        <begin position="1"/>
        <end position="21"/>
    </location>
</feature>
<evidence type="ECO:0000256" key="4">
    <source>
        <dbReference type="ARBA" id="ARBA00023015"/>
    </source>
</evidence>
<keyword evidence="7" id="KW-0812">Transmembrane</keyword>
<dbReference type="AlphaFoldDB" id="A0AA88LEU3"/>
<feature type="non-terminal residue" evidence="9">
    <location>
        <position position="1"/>
    </location>
</feature>
<evidence type="ECO:0000256" key="1">
    <source>
        <dbReference type="ARBA" id="ARBA00004123"/>
    </source>
</evidence>
<keyword evidence="10" id="KW-1185">Reference proteome</keyword>
<feature type="transmembrane region" description="Helical" evidence="7">
    <location>
        <begin position="587"/>
        <end position="605"/>
    </location>
</feature>
<organism evidence="9 10">
    <name type="scientific">Artemia franciscana</name>
    <name type="common">Brine shrimp</name>
    <name type="synonym">Artemia sanfranciscana</name>
    <dbReference type="NCBI Taxonomy" id="6661"/>
    <lineage>
        <taxon>Eukaryota</taxon>
        <taxon>Metazoa</taxon>
        <taxon>Ecdysozoa</taxon>
        <taxon>Arthropoda</taxon>
        <taxon>Crustacea</taxon>
        <taxon>Branchiopoda</taxon>
        <taxon>Anostraca</taxon>
        <taxon>Artemiidae</taxon>
        <taxon>Artemia</taxon>
    </lineage>
</organism>
<feature type="chain" id="PRO_5041643736" description="Reverse transcriptase domain-containing protein" evidence="8">
    <location>
        <begin position="22"/>
        <end position="965"/>
    </location>
</feature>
<dbReference type="PANTHER" id="PTHR12144">
    <property type="entry name" value="NEGATIVE ELONGATION FACTOR D"/>
    <property type="match status" value="1"/>
</dbReference>
<dbReference type="GO" id="GO:0003723">
    <property type="term" value="F:RNA binding"/>
    <property type="evidence" value="ECO:0007669"/>
    <property type="project" value="TreeGrafter"/>
</dbReference>
<evidence type="ECO:0000256" key="5">
    <source>
        <dbReference type="ARBA" id="ARBA00023163"/>
    </source>
</evidence>
<keyword evidence="5" id="KW-0804">Transcription</keyword>
<sequence length="965" mass="109552">KIACHGKHTFIFSQLLLHVLSQEPKGGSTICRLSEEITRAALKESYDVTEILMALNESVSSHPKAAHSLSAMLSRRSLNPADITILWKLYSSSDPPPVDFLRIPQFLELLNDVLFKPGVKINVEHKPKYIYLLAYASSVVETGIKGQKKSVNRDEVKSTLMAIEKAHEICSTTRSSAELLAELSSLYQCLKYPVVSVGIFRWIEVTVTEPSYFKLSTDHTPLHLALLDEIVAVNHLLHPQVFKLLVNLFESRQDELDVLVQLELRKTLLDRMVNLLSRGYVVPVIKYIKQCFQRCETDVSLIRYFVLEVLDIVSPPYTPEFVKLFLPMVSNEEITGSLKGDLENEPVSDFISIICTIMTPKAFSFFIVVATCEMQSLHSSVGDLAAISNELSIGKEEYKRISKNTEIPMYGDCWTAALKSLNEGCSALTERSQSNLALKFTNCLLDMTGQEIVECDTDEDLRLCLARMKDRPFTVYQNFFTSTRSMCHFLRIQVWHQETELTIGRLAENSDIVADKLMESKEIQDSIVESQKRTLEEMKQQTEMSKKSMKEMFDNLQDRTEEHGALIFEIFDRIGKLQNYVLEEVESFYSIFFYLTALVIGYFVTSVPRTGGARLLLFSLMFLSLAVESLIRKAILGTEMSTIKNVDELQELVRYWTGYTRYSVITISVIILIACAWKFKDYNKLNHRILTDIQKQNEEIRLYLQSLKRNSLDPDAVDGHSLIYNDSDLEDLTYQESLAETAYSSDSDMTYIPEIDLTEIIDCSFSSLVVRSNDNTEISLNGQEMVPYSRNEASRNGVEKQCKFPTSRKLSHVTPIFKGKGKRSDPKNYRPISLTLPFLKIMERVIVEKLDSHLELNNLISDHQHGFRLRPNILAKTHPLPRNLWNQGTAKNWLSAYLNDRKIAVKVADTLSTWTDATNGVPQGSVLGPVLFVMYIDICINAISQTDFGLFADDTKLLGEAGASS</sequence>
<feature type="transmembrane region" description="Helical" evidence="7">
    <location>
        <begin position="659"/>
        <end position="679"/>
    </location>
</feature>
<keyword evidence="6" id="KW-0539">Nucleus</keyword>
<feature type="transmembrane region" description="Helical" evidence="7">
    <location>
        <begin position="612"/>
        <end position="631"/>
    </location>
</feature>
<evidence type="ECO:0000256" key="2">
    <source>
        <dbReference type="ARBA" id="ARBA00005726"/>
    </source>
</evidence>
<dbReference type="PANTHER" id="PTHR12144:SF0">
    <property type="entry name" value="NEGATIVE ELONGATION FACTOR C_D"/>
    <property type="match status" value="1"/>
</dbReference>
<keyword evidence="4" id="KW-0805">Transcription regulation</keyword>
<evidence type="ECO:0000256" key="3">
    <source>
        <dbReference type="ARBA" id="ARBA00022491"/>
    </source>
</evidence>
<comment type="similarity">
    <text evidence="2">Belongs to the NELF-D family.</text>
</comment>
<comment type="subcellular location">
    <subcellularLocation>
        <location evidence="1">Nucleus</location>
    </subcellularLocation>
</comment>
<dbReference type="EMBL" id="JAVRJZ010000005">
    <property type="protein sequence ID" value="KAK2722081.1"/>
    <property type="molecule type" value="Genomic_DNA"/>
</dbReference>